<evidence type="ECO:0000313" key="4">
    <source>
        <dbReference type="Proteomes" id="UP000760668"/>
    </source>
</evidence>
<keyword evidence="2" id="KW-1133">Transmembrane helix</keyword>
<keyword evidence="2" id="KW-0812">Transmembrane</keyword>
<organism evidence="3 4">
    <name type="scientific">Pseudoflavonifractor capillosus</name>
    <dbReference type="NCBI Taxonomy" id="106588"/>
    <lineage>
        <taxon>Bacteria</taxon>
        <taxon>Bacillati</taxon>
        <taxon>Bacillota</taxon>
        <taxon>Clostridia</taxon>
        <taxon>Eubacteriales</taxon>
        <taxon>Oscillospiraceae</taxon>
        <taxon>Pseudoflavonifractor</taxon>
    </lineage>
</organism>
<reference evidence="3" key="2">
    <citation type="submission" date="2021-09" db="EMBL/GenBank/DDBJ databases">
        <authorList>
            <person name="Gilroy R."/>
        </authorList>
    </citation>
    <scope>NUCLEOTIDE SEQUENCE</scope>
    <source>
        <strain evidence="3">CHK179-5677</strain>
    </source>
</reference>
<gene>
    <name evidence="3" type="ORF">K8V01_10785</name>
</gene>
<dbReference type="RefSeq" id="WP_304248332.1">
    <property type="nucleotide sequence ID" value="NZ_DYUC01000107.1"/>
</dbReference>
<evidence type="ECO:0000313" key="3">
    <source>
        <dbReference type="EMBL" id="HJG87489.1"/>
    </source>
</evidence>
<feature type="region of interest" description="Disordered" evidence="1">
    <location>
        <begin position="1"/>
        <end position="20"/>
    </location>
</feature>
<evidence type="ECO:0000256" key="1">
    <source>
        <dbReference type="SAM" id="MobiDB-lite"/>
    </source>
</evidence>
<feature type="transmembrane region" description="Helical" evidence="2">
    <location>
        <begin position="45"/>
        <end position="69"/>
    </location>
</feature>
<dbReference type="EMBL" id="DYUC01000107">
    <property type="protein sequence ID" value="HJG87489.1"/>
    <property type="molecule type" value="Genomic_DNA"/>
</dbReference>
<dbReference type="Proteomes" id="UP000760668">
    <property type="component" value="Unassembled WGS sequence"/>
</dbReference>
<evidence type="ECO:0000256" key="2">
    <source>
        <dbReference type="SAM" id="Phobius"/>
    </source>
</evidence>
<sequence>MNEFDMRMKERARREDCPIPEGFDRRMDAALEQLPQTAPRRGRRFYRIVAAAAVLCVLATAAGAVGAALRQTRVHFFQDEEELLAAMEEDKS</sequence>
<proteinExistence type="predicted"/>
<dbReference type="AlphaFoldDB" id="A0A921STR1"/>
<protein>
    <submittedName>
        <fullName evidence="3">Uncharacterized protein</fullName>
    </submittedName>
</protein>
<feature type="non-terminal residue" evidence="3">
    <location>
        <position position="92"/>
    </location>
</feature>
<reference evidence="3" key="1">
    <citation type="journal article" date="2021" name="PeerJ">
        <title>Extensive microbial diversity within the chicken gut microbiome revealed by metagenomics and culture.</title>
        <authorList>
            <person name="Gilroy R."/>
            <person name="Ravi A."/>
            <person name="Getino M."/>
            <person name="Pursley I."/>
            <person name="Horton D.L."/>
            <person name="Alikhan N.F."/>
            <person name="Baker D."/>
            <person name="Gharbi K."/>
            <person name="Hall N."/>
            <person name="Watson M."/>
            <person name="Adriaenssens E.M."/>
            <person name="Foster-Nyarko E."/>
            <person name="Jarju S."/>
            <person name="Secka A."/>
            <person name="Antonio M."/>
            <person name="Oren A."/>
            <person name="Chaudhuri R.R."/>
            <person name="La Ragione R."/>
            <person name="Hildebrand F."/>
            <person name="Pallen M.J."/>
        </authorList>
    </citation>
    <scope>NUCLEOTIDE SEQUENCE</scope>
    <source>
        <strain evidence="3">CHK179-5677</strain>
    </source>
</reference>
<keyword evidence="2" id="KW-0472">Membrane</keyword>
<name>A0A921STR1_9FIRM</name>
<comment type="caution">
    <text evidence="3">The sequence shown here is derived from an EMBL/GenBank/DDBJ whole genome shotgun (WGS) entry which is preliminary data.</text>
</comment>
<accession>A0A921STR1</accession>